<reference evidence="3 4" key="1">
    <citation type="submission" date="2024-04" db="EMBL/GenBank/DDBJ databases">
        <title>Tritrichomonas musculus Genome.</title>
        <authorList>
            <person name="Alves-Ferreira E."/>
            <person name="Grigg M."/>
            <person name="Lorenzi H."/>
            <person name="Galac M."/>
        </authorList>
    </citation>
    <scope>NUCLEOTIDE SEQUENCE [LARGE SCALE GENOMIC DNA]</scope>
    <source>
        <strain evidence="3 4">EAF2021</strain>
    </source>
</reference>
<dbReference type="InterPro" id="IPR000719">
    <property type="entry name" value="Prot_kinase_dom"/>
</dbReference>
<dbReference type="EMBL" id="JAPFFF010000034">
    <property type="protein sequence ID" value="KAK8843787.1"/>
    <property type="molecule type" value="Genomic_DNA"/>
</dbReference>
<dbReference type="Gene3D" id="1.10.510.10">
    <property type="entry name" value="Transferase(Phosphotransferase) domain 1"/>
    <property type="match status" value="1"/>
</dbReference>
<accession>A0ABR2HBG6</accession>
<dbReference type="InterPro" id="IPR011990">
    <property type="entry name" value="TPR-like_helical_dom_sf"/>
</dbReference>
<dbReference type="SMART" id="SM00220">
    <property type="entry name" value="S_TKc"/>
    <property type="match status" value="1"/>
</dbReference>
<feature type="domain" description="Protein kinase" evidence="2">
    <location>
        <begin position="1"/>
        <end position="257"/>
    </location>
</feature>
<evidence type="ECO:0000313" key="4">
    <source>
        <dbReference type="Proteomes" id="UP001470230"/>
    </source>
</evidence>
<evidence type="ECO:0000256" key="1">
    <source>
        <dbReference type="ARBA" id="ARBA00038101"/>
    </source>
</evidence>
<dbReference type="Pfam" id="PF08238">
    <property type="entry name" value="Sel1"/>
    <property type="match status" value="8"/>
</dbReference>
<protein>
    <recommendedName>
        <fullName evidence="2">Protein kinase domain-containing protein</fullName>
    </recommendedName>
</protein>
<dbReference type="PROSITE" id="PS00108">
    <property type="entry name" value="PROTEIN_KINASE_ST"/>
    <property type="match status" value="1"/>
</dbReference>
<dbReference type="Proteomes" id="UP001470230">
    <property type="component" value="Unassembled WGS sequence"/>
</dbReference>
<dbReference type="SMART" id="SM00671">
    <property type="entry name" value="SEL1"/>
    <property type="match status" value="8"/>
</dbReference>
<comment type="caution">
    <text evidence="3">The sequence shown here is derived from an EMBL/GenBank/DDBJ whole genome shotgun (WGS) entry which is preliminary data.</text>
</comment>
<evidence type="ECO:0000313" key="3">
    <source>
        <dbReference type="EMBL" id="KAK8843787.1"/>
    </source>
</evidence>
<keyword evidence="4" id="KW-1185">Reference proteome</keyword>
<comment type="similarity">
    <text evidence="1">Belongs to the sel-1 family.</text>
</comment>
<dbReference type="Pfam" id="PF07714">
    <property type="entry name" value="PK_Tyr_Ser-Thr"/>
    <property type="match status" value="1"/>
</dbReference>
<proteinExistence type="inferred from homology"/>
<dbReference type="PANTHER" id="PTHR11102:SF160">
    <property type="entry name" value="ERAD-ASSOCIATED E3 UBIQUITIN-PROTEIN LIGASE COMPONENT HRD3"/>
    <property type="match status" value="1"/>
</dbReference>
<name>A0ABR2HBG6_9EUKA</name>
<dbReference type="InterPro" id="IPR001245">
    <property type="entry name" value="Ser-Thr/Tyr_kinase_cat_dom"/>
</dbReference>
<dbReference type="InterPro" id="IPR011009">
    <property type="entry name" value="Kinase-like_dom_sf"/>
</dbReference>
<dbReference type="InterPro" id="IPR050767">
    <property type="entry name" value="Sel1_AlgK"/>
</dbReference>
<evidence type="ECO:0000259" key="2">
    <source>
        <dbReference type="PROSITE" id="PS50011"/>
    </source>
</evidence>
<dbReference type="SUPFAM" id="SSF81901">
    <property type="entry name" value="HCP-like"/>
    <property type="match status" value="2"/>
</dbReference>
<dbReference type="PRINTS" id="PR00109">
    <property type="entry name" value="TYRKINASE"/>
</dbReference>
<dbReference type="PANTHER" id="PTHR11102">
    <property type="entry name" value="SEL-1-LIKE PROTEIN"/>
    <property type="match status" value="1"/>
</dbReference>
<dbReference type="PROSITE" id="PS50011">
    <property type="entry name" value="PROTEIN_KINASE_DOM"/>
    <property type="match status" value="1"/>
</dbReference>
<dbReference type="SUPFAM" id="SSF56112">
    <property type="entry name" value="Protein kinase-like (PK-like)"/>
    <property type="match status" value="1"/>
</dbReference>
<dbReference type="Gene3D" id="1.25.40.10">
    <property type="entry name" value="Tetratricopeptide repeat domain"/>
    <property type="match status" value="2"/>
</dbReference>
<sequence length="626" mass="70831">MDKEEEDIIDEGTDESTNEKKNIKSLIRNLVREVNIMSKFNHPSIVKFIGFSPVDFSGGNRPVIITEFLSNGTLSNLINLERRGMSHEKWNDTRKLITLYGIASAMSFLHSHNIIHRDLKPENIMMDDELYPKVADFGLSKIMHTNMDSMSMNSTMGVKGTLIYLPPESLFECEYSKATDVYAFAMIAYEILTNEKPFGKCNFPELISNLTKGKRPEIGDFVPESYKKLIMNCWEQDSSNRPTFDEIIEELKENPGFITETINEDEYYKYIDYIDEYETSFNSGKPILSIDEFMKTRSRKPRETHPVVPDDVDMIEDNIKVPDDNLGLILIQRFARNGDVGSMKAYAAELYSDDPPIGNHKKEAALYFKKAANLGDVFSMTFYAAIVFSGAGIPMNKEEAAKYYKMAADKDDLASAFQYGKMLLYGDGIPSDIPQSLIYLKKAADNGNETAMLLTGQILQKGDGVPVDTKESVKYFKMAAEKGNIFAMYIYGLSFFVNNNTENDKSEGLKYLKMAADNGNVNAMRFYGQILSEREGIQLDEEEGLKYIKKAIENDDVDSMFIYAKSLYFGKGVNINKEEAAKYFKMSADKGNIDAMKAYSHMLKNGDGIPANEEEAKKYLEMSKEG</sequence>
<dbReference type="InterPro" id="IPR006597">
    <property type="entry name" value="Sel1-like"/>
</dbReference>
<dbReference type="InterPro" id="IPR008271">
    <property type="entry name" value="Ser/Thr_kinase_AS"/>
</dbReference>
<gene>
    <name evidence="3" type="ORF">M9Y10_024859</name>
</gene>
<organism evidence="3 4">
    <name type="scientific">Tritrichomonas musculus</name>
    <dbReference type="NCBI Taxonomy" id="1915356"/>
    <lineage>
        <taxon>Eukaryota</taxon>
        <taxon>Metamonada</taxon>
        <taxon>Parabasalia</taxon>
        <taxon>Tritrichomonadida</taxon>
        <taxon>Tritrichomonadidae</taxon>
        <taxon>Tritrichomonas</taxon>
    </lineage>
</organism>